<gene>
    <name evidence="3" type="ORF">HQN59_15480</name>
</gene>
<dbReference type="PROSITE" id="PS51257">
    <property type="entry name" value="PROKAR_LIPOPROTEIN"/>
    <property type="match status" value="1"/>
</dbReference>
<comment type="caution">
    <text evidence="3">The sequence shown here is derived from an EMBL/GenBank/DDBJ whole genome shotgun (WGS) entry which is preliminary data.</text>
</comment>
<accession>A0A7Y6NPY8</accession>
<evidence type="ECO:0000259" key="2">
    <source>
        <dbReference type="Pfam" id="PF00326"/>
    </source>
</evidence>
<organism evidence="3 4">
    <name type="scientific">Piscinibacter koreensis</name>
    <dbReference type="NCBI Taxonomy" id="2742824"/>
    <lineage>
        <taxon>Bacteria</taxon>
        <taxon>Pseudomonadati</taxon>
        <taxon>Pseudomonadota</taxon>
        <taxon>Betaproteobacteria</taxon>
        <taxon>Burkholderiales</taxon>
        <taxon>Sphaerotilaceae</taxon>
        <taxon>Piscinibacter</taxon>
    </lineage>
</organism>
<dbReference type="InterPro" id="IPR011042">
    <property type="entry name" value="6-blade_b-propeller_TolB-like"/>
</dbReference>
<reference evidence="3 4" key="1">
    <citation type="submission" date="2020-06" db="EMBL/GenBank/DDBJ databases">
        <title>Schlegella sp. ID0723 isolated from air conditioner.</title>
        <authorList>
            <person name="Kim D.Y."/>
            <person name="Kim D.-U."/>
        </authorList>
    </citation>
    <scope>NUCLEOTIDE SEQUENCE [LARGE SCALE GENOMIC DNA]</scope>
    <source>
        <strain evidence="3 4">ID0723</strain>
    </source>
</reference>
<dbReference type="EMBL" id="JABWMJ010000007">
    <property type="protein sequence ID" value="NUZ07164.1"/>
    <property type="molecule type" value="Genomic_DNA"/>
</dbReference>
<dbReference type="Pfam" id="PF00326">
    <property type="entry name" value="Peptidase_S9"/>
    <property type="match status" value="1"/>
</dbReference>
<keyword evidence="1" id="KW-0378">Hydrolase</keyword>
<dbReference type="AlphaFoldDB" id="A0A7Y6NPY8"/>
<protein>
    <submittedName>
        <fullName evidence="3">S9 family peptidase</fullName>
    </submittedName>
</protein>
<feature type="domain" description="Peptidase S9 prolyl oligopeptidase catalytic" evidence="2">
    <location>
        <begin position="478"/>
        <end position="680"/>
    </location>
</feature>
<evidence type="ECO:0000313" key="3">
    <source>
        <dbReference type="EMBL" id="NUZ07164.1"/>
    </source>
</evidence>
<dbReference type="Proteomes" id="UP000529637">
    <property type="component" value="Unassembled WGS sequence"/>
</dbReference>
<keyword evidence="4" id="KW-1185">Reference proteome</keyword>
<dbReference type="Gene3D" id="3.40.50.1820">
    <property type="entry name" value="alpha/beta hydrolase"/>
    <property type="match status" value="1"/>
</dbReference>
<proteinExistence type="predicted"/>
<dbReference type="InterPro" id="IPR029058">
    <property type="entry name" value="AB_hydrolase_fold"/>
</dbReference>
<dbReference type="InterPro" id="IPR001375">
    <property type="entry name" value="Peptidase_S9_cat"/>
</dbReference>
<name>A0A7Y6NPY8_9BURK</name>
<evidence type="ECO:0000256" key="1">
    <source>
        <dbReference type="ARBA" id="ARBA00022801"/>
    </source>
</evidence>
<dbReference type="PANTHER" id="PTHR42776">
    <property type="entry name" value="SERINE PEPTIDASE S9 FAMILY MEMBER"/>
    <property type="match status" value="1"/>
</dbReference>
<sequence length="682" mass="74900">MRDAAPTRPATVRPAGLRRLARVALVLTAVALAGCAAREPAKPGRNDVVAPNPNLHVEGIPPIPRSLAESVARYTEFRGHGFVDWHPTRREMLVAHRKAGASTVQLFRLAAPGAEPEPLTDFADPVRRARYEPIEGRYAVFERSSGGDEAAQLYALDLATRAVTGFTEPGQRHAIEAWLHRSPRLVYSSVPLDRTAAGGRRDAVTQTLTLVDPLAPETRRRIAELPGGGWDVGAVSWDDRHAALTRYVSAGESEVWLLDLASGERRQVLPAPGSPKATHFPTVWKRDGTGFYVISDRTGEFRQLMFYALAGGRLTPITHAIPWDVEGVSLSADGRLLAVRVNVEGRQELRFFDADSFHELPTPAAPPGSVRGAVFHPRLPLLALTIDSNRAPSQIATLDPASTASVAWTRPYAPPGVDPATFGEQRIVRWKSFDGREISAILDAPPARFGGRRPVLIDIHGGPEGQAEFGFIGRYNHFVEELGIALIRPNVRGSSGFGKTFMSLDDGRRREDSVKDIGALLDWIATQPNLNAQRVLVSGGSYGGYMSLAVATHYPERIAGAIDVVGISNFVSFLENTESYRRDLRRVEYGDERDPAMREFLLSISPLTHATRITKPLFVVQGRNDPRVPVGEAEQIVARVRANGTPVWYLRAENEGHGFARKENADFQFQAMLMFMQQTLLK</sequence>
<dbReference type="SUPFAM" id="SSF53474">
    <property type="entry name" value="alpha/beta-Hydrolases"/>
    <property type="match status" value="1"/>
</dbReference>
<dbReference type="GO" id="GO:0006508">
    <property type="term" value="P:proteolysis"/>
    <property type="evidence" value="ECO:0007669"/>
    <property type="project" value="InterPro"/>
</dbReference>
<dbReference type="GO" id="GO:0004252">
    <property type="term" value="F:serine-type endopeptidase activity"/>
    <property type="evidence" value="ECO:0007669"/>
    <property type="project" value="TreeGrafter"/>
</dbReference>
<dbReference type="RefSeq" id="WP_176070020.1">
    <property type="nucleotide sequence ID" value="NZ_JABWMJ010000007.1"/>
</dbReference>
<evidence type="ECO:0000313" key="4">
    <source>
        <dbReference type="Proteomes" id="UP000529637"/>
    </source>
</evidence>
<dbReference type="PANTHER" id="PTHR42776:SF27">
    <property type="entry name" value="DIPEPTIDYL PEPTIDASE FAMILY MEMBER 6"/>
    <property type="match status" value="1"/>
</dbReference>
<dbReference type="Gene3D" id="2.120.10.30">
    <property type="entry name" value="TolB, C-terminal domain"/>
    <property type="match status" value="2"/>
</dbReference>
<dbReference type="SUPFAM" id="SSF82171">
    <property type="entry name" value="DPP6 N-terminal domain-like"/>
    <property type="match status" value="1"/>
</dbReference>